<organism evidence="5 6">
    <name type="scientific">Paenibacillus albus</name>
    <dbReference type="NCBI Taxonomy" id="2495582"/>
    <lineage>
        <taxon>Bacteria</taxon>
        <taxon>Bacillati</taxon>
        <taxon>Bacillota</taxon>
        <taxon>Bacilli</taxon>
        <taxon>Bacillales</taxon>
        <taxon>Paenibacillaceae</taxon>
        <taxon>Paenibacillus</taxon>
    </lineage>
</organism>
<keyword evidence="2" id="KW-0902">Two-component regulatory system</keyword>
<feature type="modified residue" description="4-aspartylphosphate" evidence="3">
    <location>
        <position position="43"/>
    </location>
</feature>
<dbReference type="InterPro" id="IPR001789">
    <property type="entry name" value="Sig_transdc_resp-reg_receiver"/>
</dbReference>
<evidence type="ECO:0000259" key="4">
    <source>
        <dbReference type="PROSITE" id="PS50110"/>
    </source>
</evidence>
<accession>A0A3Q8XBY5</accession>
<evidence type="ECO:0000313" key="5">
    <source>
        <dbReference type="EMBL" id="AZN43566.1"/>
    </source>
</evidence>
<evidence type="ECO:0000313" key="6">
    <source>
        <dbReference type="Proteomes" id="UP000272528"/>
    </source>
</evidence>
<keyword evidence="1 3" id="KW-0597">Phosphoprotein</keyword>
<dbReference type="InterPro" id="IPR011006">
    <property type="entry name" value="CheY-like_superfamily"/>
</dbReference>
<dbReference type="KEGG" id="palb:EJC50_06685"/>
<dbReference type="SUPFAM" id="SSF52172">
    <property type="entry name" value="CheY-like"/>
    <property type="match status" value="1"/>
</dbReference>
<dbReference type="Proteomes" id="UP000272528">
    <property type="component" value="Chromosome"/>
</dbReference>
<gene>
    <name evidence="5" type="ORF">EJC50_06685</name>
</gene>
<dbReference type="EMBL" id="CP034437">
    <property type="protein sequence ID" value="AZN43566.1"/>
    <property type="molecule type" value="Genomic_DNA"/>
</dbReference>
<reference evidence="6" key="1">
    <citation type="submission" date="2018-12" db="EMBL/GenBank/DDBJ databases">
        <title>Genome sequence of Peanibacillus sp.</title>
        <authorList>
            <person name="Subramani G."/>
            <person name="Srinivasan S."/>
            <person name="Kim M.K."/>
        </authorList>
    </citation>
    <scope>NUCLEOTIDE SEQUENCE [LARGE SCALE GENOMIC DNA]</scope>
    <source>
        <strain evidence="6">18JY67-1</strain>
    </source>
</reference>
<dbReference type="CDD" id="cd17546">
    <property type="entry name" value="REC_hyHK_CKI1_RcsC-like"/>
    <property type="match status" value="1"/>
</dbReference>
<dbReference type="AlphaFoldDB" id="A0A3Q8XBY5"/>
<evidence type="ECO:0000256" key="1">
    <source>
        <dbReference type="ARBA" id="ARBA00022553"/>
    </source>
</evidence>
<dbReference type="Pfam" id="PF00072">
    <property type="entry name" value="Response_reg"/>
    <property type="match status" value="1"/>
</dbReference>
<evidence type="ECO:0000256" key="2">
    <source>
        <dbReference type="ARBA" id="ARBA00023012"/>
    </source>
</evidence>
<dbReference type="PROSITE" id="PS50110">
    <property type="entry name" value="RESPONSE_REGULATORY"/>
    <property type="match status" value="1"/>
</dbReference>
<feature type="domain" description="Response regulatory" evidence="4">
    <location>
        <begin position="1"/>
        <end position="110"/>
    </location>
</feature>
<name>A0A3Q8XBY5_9BACL</name>
<protein>
    <submittedName>
        <fullName evidence="5">Response regulator</fullName>
    </submittedName>
</protein>
<dbReference type="Gene3D" id="3.40.50.2300">
    <property type="match status" value="1"/>
</dbReference>
<dbReference type="OrthoDB" id="9800897at2"/>
<evidence type="ECO:0000256" key="3">
    <source>
        <dbReference type="PROSITE-ProRule" id="PRU00169"/>
    </source>
</evidence>
<proteinExistence type="predicted"/>
<keyword evidence="6" id="KW-1185">Reference proteome</keyword>
<dbReference type="SMART" id="SM00448">
    <property type="entry name" value="REC"/>
    <property type="match status" value="1"/>
</dbReference>
<dbReference type="PANTHER" id="PTHR45339">
    <property type="entry name" value="HYBRID SIGNAL TRANSDUCTION HISTIDINE KINASE J"/>
    <property type="match status" value="1"/>
</dbReference>
<sequence length="117" mass="13267">MRNVYATSIALESRGMTVLFAENGLTCLSALNEHPDIDLILMDIMLPEMDGYETMRMIRNTPGLESLPIIALTAKAMKEDKEKCLNAGASDYMSKPVKLEQLFDRIQTWLNADRWQV</sequence>
<dbReference type="PANTHER" id="PTHR45339:SF1">
    <property type="entry name" value="HYBRID SIGNAL TRANSDUCTION HISTIDINE KINASE J"/>
    <property type="match status" value="1"/>
</dbReference>
<dbReference type="GO" id="GO:0000160">
    <property type="term" value="P:phosphorelay signal transduction system"/>
    <property type="evidence" value="ECO:0007669"/>
    <property type="project" value="UniProtKB-KW"/>
</dbReference>